<dbReference type="PROSITE" id="PS50956">
    <property type="entry name" value="HTH_ASNC_2"/>
    <property type="match status" value="1"/>
</dbReference>
<keyword evidence="3" id="KW-0804">Transcription</keyword>
<proteinExistence type="predicted"/>
<dbReference type="InterPro" id="IPR000485">
    <property type="entry name" value="AsnC-type_HTH_dom"/>
</dbReference>
<keyword evidence="2" id="KW-0238">DNA-binding</keyword>
<evidence type="ECO:0000256" key="3">
    <source>
        <dbReference type="ARBA" id="ARBA00023163"/>
    </source>
</evidence>
<evidence type="ECO:0000313" key="6">
    <source>
        <dbReference type="Proteomes" id="UP001556631"/>
    </source>
</evidence>
<evidence type="ECO:0000313" key="5">
    <source>
        <dbReference type="EMBL" id="MEX0426741.1"/>
    </source>
</evidence>
<keyword evidence="1" id="KW-0805">Transcription regulation</keyword>
<dbReference type="InterPro" id="IPR036388">
    <property type="entry name" value="WH-like_DNA-bd_sf"/>
</dbReference>
<evidence type="ECO:0000256" key="1">
    <source>
        <dbReference type="ARBA" id="ARBA00023015"/>
    </source>
</evidence>
<dbReference type="SUPFAM" id="SSF46785">
    <property type="entry name" value="Winged helix' DNA-binding domain"/>
    <property type="match status" value="1"/>
</dbReference>
<protein>
    <submittedName>
        <fullName evidence="5">Lrp/AsnC family transcriptional regulator</fullName>
    </submittedName>
</protein>
<dbReference type="SUPFAM" id="SSF54909">
    <property type="entry name" value="Dimeric alpha+beta barrel"/>
    <property type="match status" value="1"/>
</dbReference>
<comment type="caution">
    <text evidence="5">The sequence shown here is derived from an EMBL/GenBank/DDBJ whole genome shotgun (WGS) entry which is preliminary data.</text>
</comment>
<dbReference type="PANTHER" id="PTHR30154:SF34">
    <property type="entry name" value="TRANSCRIPTIONAL REGULATOR AZLB"/>
    <property type="match status" value="1"/>
</dbReference>
<dbReference type="InterPro" id="IPR019887">
    <property type="entry name" value="Tscrpt_reg_AsnC/Lrp_C"/>
</dbReference>
<sequence length="171" mass="18250">MSPQSGSYRPDRLDQALLAALEEHPRAGDLELSRITKVARATVQSRLARMSDAGVIAGWGPTVDVAAAGFAVQAFVSLEIAQVALEDLRAELEANPHVLEAYTTTGTSDALCKVAARSHEELQEVLLALTRSPVVVRSTSVVALTVLVPRRTAPLLATAEDERGPRAPAYR</sequence>
<feature type="domain" description="HTH asnC-type" evidence="4">
    <location>
        <begin position="10"/>
        <end position="71"/>
    </location>
</feature>
<dbReference type="Proteomes" id="UP001556631">
    <property type="component" value="Unassembled WGS sequence"/>
</dbReference>
<accession>A0ABV3SUX4</accession>
<organism evidence="5 6">
    <name type="scientific">Nocardioides eburneus</name>
    <dbReference type="NCBI Taxonomy" id="3231482"/>
    <lineage>
        <taxon>Bacteria</taxon>
        <taxon>Bacillati</taxon>
        <taxon>Actinomycetota</taxon>
        <taxon>Actinomycetes</taxon>
        <taxon>Propionibacteriales</taxon>
        <taxon>Nocardioidaceae</taxon>
        <taxon>Nocardioides</taxon>
    </lineage>
</organism>
<dbReference type="InterPro" id="IPR011008">
    <property type="entry name" value="Dimeric_a/b-barrel"/>
</dbReference>
<dbReference type="Pfam" id="PF01037">
    <property type="entry name" value="AsnC_trans_reg"/>
    <property type="match status" value="1"/>
</dbReference>
<dbReference type="EMBL" id="JBFPJR010000005">
    <property type="protein sequence ID" value="MEX0426741.1"/>
    <property type="molecule type" value="Genomic_DNA"/>
</dbReference>
<dbReference type="Pfam" id="PF13404">
    <property type="entry name" value="HTH_AsnC-type"/>
    <property type="match status" value="1"/>
</dbReference>
<dbReference type="Gene3D" id="3.30.70.920">
    <property type="match status" value="1"/>
</dbReference>
<dbReference type="InterPro" id="IPR036390">
    <property type="entry name" value="WH_DNA-bd_sf"/>
</dbReference>
<dbReference type="Gene3D" id="1.10.10.10">
    <property type="entry name" value="Winged helix-like DNA-binding domain superfamily/Winged helix DNA-binding domain"/>
    <property type="match status" value="1"/>
</dbReference>
<dbReference type="SMART" id="SM00344">
    <property type="entry name" value="HTH_ASNC"/>
    <property type="match status" value="1"/>
</dbReference>
<evidence type="ECO:0000259" key="4">
    <source>
        <dbReference type="PROSITE" id="PS50956"/>
    </source>
</evidence>
<evidence type="ECO:0000256" key="2">
    <source>
        <dbReference type="ARBA" id="ARBA00023125"/>
    </source>
</evidence>
<gene>
    <name evidence="5" type="ORF">AB3X52_03840</name>
</gene>
<name>A0ABV3SUX4_9ACTN</name>
<dbReference type="RefSeq" id="WP_367991468.1">
    <property type="nucleotide sequence ID" value="NZ_JBFPJR010000005.1"/>
</dbReference>
<reference evidence="5 6" key="1">
    <citation type="submission" date="2024-07" db="EMBL/GenBank/DDBJ databases">
        <authorList>
            <person name="Lee S."/>
            <person name="Kang M."/>
        </authorList>
    </citation>
    <scope>NUCLEOTIDE SEQUENCE [LARGE SCALE GENOMIC DNA]</scope>
    <source>
        <strain evidence="5 6">DS6</strain>
    </source>
</reference>
<dbReference type="PANTHER" id="PTHR30154">
    <property type="entry name" value="LEUCINE-RESPONSIVE REGULATORY PROTEIN"/>
    <property type="match status" value="1"/>
</dbReference>
<keyword evidence="6" id="KW-1185">Reference proteome</keyword>
<dbReference type="InterPro" id="IPR019888">
    <property type="entry name" value="Tscrpt_reg_AsnC-like"/>
</dbReference>